<dbReference type="AlphaFoldDB" id="A0A6P6EMC5"/>
<dbReference type="OrthoDB" id="1914453at2759"/>
<dbReference type="InParanoid" id="A0A6P6EMC5"/>
<dbReference type="GO" id="GO:0000724">
    <property type="term" value="P:double-strand break repair via homologous recombination"/>
    <property type="evidence" value="ECO:0007669"/>
    <property type="project" value="TreeGrafter"/>
</dbReference>
<dbReference type="GO" id="GO:0070202">
    <property type="term" value="P:regulation of establishment of protein localization to chromosome"/>
    <property type="evidence" value="ECO:0007669"/>
    <property type="project" value="TreeGrafter"/>
</dbReference>
<evidence type="ECO:0000256" key="1">
    <source>
        <dbReference type="SAM" id="MobiDB-lite"/>
    </source>
</evidence>
<evidence type="ECO:0000259" key="2">
    <source>
        <dbReference type="Pfam" id="PF14950"/>
    </source>
</evidence>
<feature type="compositionally biased region" description="Basic and acidic residues" evidence="1">
    <location>
        <begin position="186"/>
        <end position="202"/>
    </location>
</feature>
<dbReference type="GO" id="GO:0000228">
    <property type="term" value="C:nuclear chromosome"/>
    <property type="evidence" value="ECO:0007669"/>
    <property type="project" value="TreeGrafter"/>
</dbReference>
<dbReference type="Pfam" id="PF14950">
    <property type="entry name" value="DUF4502"/>
    <property type="match status" value="1"/>
</dbReference>
<dbReference type="InterPro" id="IPR053054">
    <property type="entry name" value="DNA_repair-scaffolding"/>
</dbReference>
<dbReference type="PANTHER" id="PTHR34347">
    <property type="entry name" value="DNA REPAIR-SCAFFOLDING PROTEIN SPIDR"/>
    <property type="match status" value="1"/>
</dbReference>
<name>A0A6P6EMC5_OCTDE</name>
<keyword evidence="3" id="KW-1185">Reference proteome</keyword>
<dbReference type="RefSeq" id="XP_023573464.1">
    <property type="nucleotide sequence ID" value="XM_023717696.1"/>
</dbReference>
<gene>
    <name evidence="4" type="primary">LOC111817305</name>
</gene>
<evidence type="ECO:0000313" key="4">
    <source>
        <dbReference type="RefSeq" id="XP_023573464.1"/>
    </source>
</evidence>
<feature type="compositionally biased region" description="Polar residues" evidence="1">
    <location>
        <begin position="8"/>
        <end position="19"/>
    </location>
</feature>
<dbReference type="InterPro" id="IPR028026">
    <property type="entry name" value="DUF4502"/>
</dbReference>
<evidence type="ECO:0000313" key="3">
    <source>
        <dbReference type="Proteomes" id="UP000515203"/>
    </source>
</evidence>
<feature type="region of interest" description="Disordered" evidence="1">
    <location>
        <begin position="174"/>
        <end position="202"/>
    </location>
</feature>
<sequence length="283" mass="30836">MQIKAESWGNSSVGTSPGSRTAPRRRSADKSRPTLGRPPIAVNDVVSRGSTGGARERRGGGARGKRRRPAPEEMPRGGACGPKRKRTWDSEYPSFPEERPLQSQRTGLRTVGEAASLSDTWLTCGEGFQGTSGNQLLTNEKATTTGKNLKFSRRPRKEAITYNSTTELTDITWSSSGSDLSDEDEILPKSQKDNGHGSKIDRFCNRNILSPEEGASEDELQFIDWEIDSDREDAIECNEYEDGDGAVEISDCASCASSNSLASEKSSDLLKIGHFGSLQNQQD</sequence>
<dbReference type="Proteomes" id="UP000515203">
    <property type="component" value="Unplaced"/>
</dbReference>
<organism evidence="3 4">
    <name type="scientific">Octodon degus</name>
    <name type="common">Degu</name>
    <name type="synonym">Sciurus degus</name>
    <dbReference type="NCBI Taxonomy" id="10160"/>
    <lineage>
        <taxon>Eukaryota</taxon>
        <taxon>Metazoa</taxon>
        <taxon>Chordata</taxon>
        <taxon>Craniata</taxon>
        <taxon>Vertebrata</taxon>
        <taxon>Euteleostomi</taxon>
        <taxon>Mammalia</taxon>
        <taxon>Eutheria</taxon>
        <taxon>Euarchontoglires</taxon>
        <taxon>Glires</taxon>
        <taxon>Rodentia</taxon>
        <taxon>Hystricomorpha</taxon>
        <taxon>Octodontidae</taxon>
        <taxon>Octodon</taxon>
    </lineage>
</organism>
<feature type="domain" description="DUF4502" evidence="2">
    <location>
        <begin position="83"/>
        <end position="268"/>
    </location>
</feature>
<reference evidence="4" key="1">
    <citation type="submission" date="2025-08" db="UniProtKB">
        <authorList>
            <consortium name="RefSeq"/>
        </authorList>
    </citation>
    <scope>IDENTIFICATION</scope>
</reference>
<dbReference type="GO" id="GO:0005654">
    <property type="term" value="C:nucleoplasm"/>
    <property type="evidence" value="ECO:0007669"/>
    <property type="project" value="TreeGrafter"/>
</dbReference>
<protein>
    <submittedName>
        <fullName evidence="4">DNA repair-scaffolding protein-like</fullName>
    </submittedName>
</protein>
<feature type="region of interest" description="Disordered" evidence="1">
    <location>
        <begin position="1"/>
        <end position="109"/>
    </location>
</feature>
<dbReference type="PANTHER" id="PTHR34347:SF1">
    <property type="entry name" value="DNA REPAIR-SCAFFOLDING PROTEIN"/>
    <property type="match status" value="1"/>
</dbReference>
<dbReference type="GeneID" id="111817305"/>
<accession>A0A6P6EMC5</accession>
<proteinExistence type="predicted"/>